<evidence type="ECO:0000313" key="4">
    <source>
        <dbReference type="Proteomes" id="UP000266206"/>
    </source>
</evidence>
<accession>A0A3A1YSU9</accession>
<feature type="domain" description="Isochorismatase-like" evidence="2">
    <location>
        <begin position="13"/>
        <end position="193"/>
    </location>
</feature>
<dbReference type="Proteomes" id="UP000266206">
    <property type="component" value="Unassembled WGS sequence"/>
</dbReference>
<dbReference type="InterPro" id="IPR050272">
    <property type="entry name" value="Isochorismatase-like_hydrls"/>
</dbReference>
<comment type="caution">
    <text evidence="3">The sequence shown here is derived from an EMBL/GenBank/DDBJ whole genome shotgun (WGS) entry which is preliminary data.</text>
</comment>
<gene>
    <name evidence="3" type="ORF">CJP73_07230</name>
</gene>
<dbReference type="InterPro" id="IPR036380">
    <property type="entry name" value="Isochorismatase-like_sf"/>
</dbReference>
<dbReference type="PANTHER" id="PTHR43540">
    <property type="entry name" value="PEROXYUREIDOACRYLATE/UREIDOACRYLATE AMIDOHYDROLASE-RELATED"/>
    <property type="match status" value="1"/>
</dbReference>
<dbReference type="AlphaFoldDB" id="A0A3A1YSU9"/>
<keyword evidence="1" id="KW-0378">Hydrolase</keyword>
<dbReference type="EMBL" id="NQYH01000004">
    <property type="protein sequence ID" value="RIY41313.1"/>
    <property type="molecule type" value="Genomic_DNA"/>
</dbReference>
<dbReference type="PANTHER" id="PTHR43540:SF6">
    <property type="entry name" value="ISOCHORISMATASE-LIKE DOMAIN-CONTAINING PROTEIN"/>
    <property type="match status" value="1"/>
</dbReference>
<sequence length="203" mass="22503">MSLLEAQVHPESTALLVVDMQNDFCAEGGYLHRERGYNVGFAPALADRIQGLVGVARTAGMPVVWIRSVYDFKYLNEPYRVKRQEEGCCLEGTWGVEFFRLQPEPGEPIVTKHHYSAFFETDLHAHLQSLGVKTLVVTGVATNVCVDSTLREGFFRGYYIVVPDDCVNSNSKAGHEGTLATVRNNIGIVCPSEDIIQILTAPR</sequence>
<evidence type="ECO:0000259" key="2">
    <source>
        <dbReference type="Pfam" id="PF00857"/>
    </source>
</evidence>
<protein>
    <recommendedName>
        <fullName evidence="2">Isochorismatase-like domain-containing protein</fullName>
    </recommendedName>
</protein>
<dbReference type="OrthoDB" id="5360912at2"/>
<dbReference type="SUPFAM" id="SSF52499">
    <property type="entry name" value="Isochorismatase-like hydrolases"/>
    <property type="match status" value="1"/>
</dbReference>
<organism evidence="3 4">
    <name type="scientific">Neopusillimonas maritima</name>
    <dbReference type="NCBI Taxonomy" id="2026239"/>
    <lineage>
        <taxon>Bacteria</taxon>
        <taxon>Pseudomonadati</taxon>
        <taxon>Pseudomonadota</taxon>
        <taxon>Betaproteobacteria</taxon>
        <taxon>Burkholderiales</taxon>
        <taxon>Alcaligenaceae</taxon>
        <taxon>Neopusillimonas</taxon>
    </lineage>
</organism>
<dbReference type="InterPro" id="IPR000868">
    <property type="entry name" value="Isochorismatase-like_dom"/>
</dbReference>
<reference evidence="3 4" key="1">
    <citation type="submission" date="2017-08" db="EMBL/GenBank/DDBJ databases">
        <title>Pusillimonas indicus sp. nov., a member of the family Alcaligenaceae isolated from surface seawater.</title>
        <authorList>
            <person name="Li J."/>
        </authorList>
    </citation>
    <scope>NUCLEOTIDE SEQUENCE [LARGE SCALE GENOMIC DNA]</scope>
    <source>
        <strain evidence="3 4">L52-1-41</strain>
    </source>
</reference>
<dbReference type="CDD" id="cd00431">
    <property type="entry name" value="cysteine_hydrolases"/>
    <property type="match status" value="1"/>
</dbReference>
<evidence type="ECO:0000313" key="3">
    <source>
        <dbReference type="EMBL" id="RIY41313.1"/>
    </source>
</evidence>
<evidence type="ECO:0000256" key="1">
    <source>
        <dbReference type="ARBA" id="ARBA00022801"/>
    </source>
</evidence>
<dbReference type="GO" id="GO:0016787">
    <property type="term" value="F:hydrolase activity"/>
    <property type="evidence" value="ECO:0007669"/>
    <property type="project" value="UniProtKB-KW"/>
</dbReference>
<dbReference type="Gene3D" id="3.40.50.850">
    <property type="entry name" value="Isochorismatase-like"/>
    <property type="match status" value="1"/>
</dbReference>
<dbReference type="RefSeq" id="WP_119515941.1">
    <property type="nucleotide sequence ID" value="NZ_NQYH01000004.1"/>
</dbReference>
<dbReference type="Pfam" id="PF00857">
    <property type="entry name" value="Isochorismatase"/>
    <property type="match status" value="1"/>
</dbReference>
<name>A0A3A1YSU9_9BURK</name>
<proteinExistence type="predicted"/>